<dbReference type="Proteomes" id="UP001056120">
    <property type="component" value="Linkage Group LG23"/>
</dbReference>
<organism evidence="1 2">
    <name type="scientific">Smallanthus sonchifolius</name>
    <dbReference type="NCBI Taxonomy" id="185202"/>
    <lineage>
        <taxon>Eukaryota</taxon>
        <taxon>Viridiplantae</taxon>
        <taxon>Streptophyta</taxon>
        <taxon>Embryophyta</taxon>
        <taxon>Tracheophyta</taxon>
        <taxon>Spermatophyta</taxon>
        <taxon>Magnoliopsida</taxon>
        <taxon>eudicotyledons</taxon>
        <taxon>Gunneridae</taxon>
        <taxon>Pentapetalae</taxon>
        <taxon>asterids</taxon>
        <taxon>campanulids</taxon>
        <taxon>Asterales</taxon>
        <taxon>Asteraceae</taxon>
        <taxon>Asteroideae</taxon>
        <taxon>Heliantheae alliance</taxon>
        <taxon>Millerieae</taxon>
        <taxon>Smallanthus</taxon>
    </lineage>
</organism>
<gene>
    <name evidence="1" type="ORF">L1987_69722</name>
</gene>
<accession>A0ACB9B6L3</accession>
<protein>
    <submittedName>
        <fullName evidence="1">Uncharacterized protein</fullName>
    </submittedName>
</protein>
<evidence type="ECO:0000313" key="2">
    <source>
        <dbReference type="Proteomes" id="UP001056120"/>
    </source>
</evidence>
<reference evidence="2" key="1">
    <citation type="journal article" date="2022" name="Mol. Ecol. Resour.">
        <title>The genomes of chicory, endive, great burdock and yacon provide insights into Asteraceae palaeo-polyploidization history and plant inulin production.</title>
        <authorList>
            <person name="Fan W."/>
            <person name="Wang S."/>
            <person name="Wang H."/>
            <person name="Wang A."/>
            <person name="Jiang F."/>
            <person name="Liu H."/>
            <person name="Zhao H."/>
            <person name="Xu D."/>
            <person name="Zhang Y."/>
        </authorList>
    </citation>
    <scope>NUCLEOTIDE SEQUENCE [LARGE SCALE GENOMIC DNA]</scope>
    <source>
        <strain evidence="2">cv. Yunnan</strain>
    </source>
</reference>
<keyword evidence="2" id="KW-1185">Reference proteome</keyword>
<evidence type="ECO:0000313" key="1">
    <source>
        <dbReference type="EMBL" id="KAI3717845.1"/>
    </source>
</evidence>
<comment type="caution">
    <text evidence="1">The sequence shown here is derived from an EMBL/GenBank/DDBJ whole genome shotgun (WGS) entry which is preliminary data.</text>
</comment>
<reference evidence="1 2" key="2">
    <citation type="journal article" date="2022" name="Mol. Ecol. Resour.">
        <title>The genomes of chicory, endive, great burdock and yacon provide insights into Asteraceae paleo-polyploidization history and plant inulin production.</title>
        <authorList>
            <person name="Fan W."/>
            <person name="Wang S."/>
            <person name="Wang H."/>
            <person name="Wang A."/>
            <person name="Jiang F."/>
            <person name="Liu H."/>
            <person name="Zhao H."/>
            <person name="Xu D."/>
            <person name="Zhang Y."/>
        </authorList>
    </citation>
    <scope>NUCLEOTIDE SEQUENCE [LARGE SCALE GENOMIC DNA]</scope>
    <source>
        <strain evidence="2">cv. Yunnan</strain>
        <tissue evidence="1">Leaves</tissue>
    </source>
</reference>
<name>A0ACB9B6L3_9ASTR</name>
<dbReference type="EMBL" id="CM042040">
    <property type="protein sequence ID" value="KAI3717845.1"/>
    <property type="molecule type" value="Genomic_DNA"/>
</dbReference>
<proteinExistence type="predicted"/>
<sequence>MMMVMMIVRCYSLHRYVLIIRFSPPFFKEITHDTSSLYSDWCLLRRRFGQILRPQKRQQPFAKENRILLLTVVASIGTYTDHLQRNARSVVVV</sequence>